<dbReference type="InterPro" id="IPR002893">
    <property type="entry name" value="Znf_MYND"/>
</dbReference>
<evidence type="ECO:0000313" key="6">
    <source>
        <dbReference type="Proteomes" id="UP000620124"/>
    </source>
</evidence>
<feature type="domain" description="MYND-type" evidence="4">
    <location>
        <begin position="285"/>
        <end position="328"/>
    </location>
</feature>
<evidence type="ECO:0000256" key="2">
    <source>
        <dbReference type="ARBA" id="ARBA00022771"/>
    </source>
</evidence>
<evidence type="ECO:0000256" key="1">
    <source>
        <dbReference type="ARBA" id="ARBA00022723"/>
    </source>
</evidence>
<name>A0A8H6YHE3_9AGAR</name>
<reference evidence="5" key="1">
    <citation type="submission" date="2020-05" db="EMBL/GenBank/DDBJ databases">
        <title>Mycena genomes resolve the evolution of fungal bioluminescence.</title>
        <authorList>
            <person name="Tsai I.J."/>
        </authorList>
    </citation>
    <scope>NUCLEOTIDE SEQUENCE</scope>
    <source>
        <strain evidence="5">CCC161011</strain>
    </source>
</reference>
<comment type="caution">
    <text evidence="5">The sequence shown here is derived from an EMBL/GenBank/DDBJ whole genome shotgun (WGS) entry which is preliminary data.</text>
</comment>
<dbReference type="SUPFAM" id="SSF144232">
    <property type="entry name" value="HIT/MYND zinc finger-like"/>
    <property type="match status" value="1"/>
</dbReference>
<dbReference type="Pfam" id="PF01753">
    <property type="entry name" value="zf-MYND"/>
    <property type="match status" value="1"/>
</dbReference>
<dbReference type="OrthoDB" id="3020010at2759"/>
<dbReference type="Proteomes" id="UP000620124">
    <property type="component" value="Unassembled WGS sequence"/>
</dbReference>
<keyword evidence="6" id="KW-1185">Reference proteome</keyword>
<keyword evidence="1" id="KW-0479">Metal-binding</keyword>
<accession>A0A8H6YHE3</accession>
<dbReference type="AlphaFoldDB" id="A0A8H6YHE3"/>
<keyword evidence="2" id="KW-0863">Zinc-finger</keyword>
<proteinExistence type="predicted"/>
<evidence type="ECO:0000256" key="3">
    <source>
        <dbReference type="ARBA" id="ARBA00022833"/>
    </source>
</evidence>
<gene>
    <name evidence="5" type="ORF">MVEN_00849600</name>
</gene>
<dbReference type="GO" id="GO:0008270">
    <property type="term" value="F:zinc ion binding"/>
    <property type="evidence" value="ECO:0007669"/>
    <property type="project" value="UniProtKB-KW"/>
</dbReference>
<organism evidence="5 6">
    <name type="scientific">Mycena venus</name>
    <dbReference type="NCBI Taxonomy" id="2733690"/>
    <lineage>
        <taxon>Eukaryota</taxon>
        <taxon>Fungi</taxon>
        <taxon>Dikarya</taxon>
        <taxon>Basidiomycota</taxon>
        <taxon>Agaricomycotina</taxon>
        <taxon>Agaricomycetes</taxon>
        <taxon>Agaricomycetidae</taxon>
        <taxon>Agaricales</taxon>
        <taxon>Marasmiineae</taxon>
        <taxon>Mycenaceae</taxon>
        <taxon>Mycena</taxon>
    </lineage>
</organism>
<sequence>MAYAALPFAIPGMHNALVDPKKWNSDWENITNRLQHVSPAQFVDSSAILHATEADGMDSSLLEYQGFLGSLISLQIWITRDAARYLLDDLEAKWTKASPALRGEHILVGLSNACSIAKNLHDTRIYCGRDFRLSRLRGDGGIVLGWLKAIMVPARDEEALEMLNKPRYVPDAAWDAFANMQQQSAPNDSEKLALGRILVLRTKLICHFLHCTLRSFMGEDLPKIAVEKYNKKKNPQSFLSRGNLSAVAEQVLGPAGAKAAAKENKAAWKDRQRDRREYCSYVGCCKPNDGTEKFPRCKKCWDGMQREVLYCSAQCQKADWKSNHKAICGKALSFDAVSKPKLTYARTSEEMPSIPTPAESALVIGAPTGSYKRTPLLIAQIDRLNRFPKLDYVITDSSTPWNMDFPDPEAQSLFRKCREKAMATGDRQSIAIMAHFLCWMAIGHKPTLESGVTPNVIVGQLKKEYLFDELHLAVAEMQQLQNRDPFRRPMSPQNWLKFCKGMNVHQQVILS</sequence>
<keyword evidence="3" id="KW-0862">Zinc</keyword>
<evidence type="ECO:0000259" key="4">
    <source>
        <dbReference type="Pfam" id="PF01753"/>
    </source>
</evidence>
<dbReference type="Gene3D" id="6.10.140.2220">
    <property type="match status" value="1"/>
</dbReference>
<protein>
    <submittedName>
        <fullName evidence="5">MYND-type domain-containing protein</fullName>
    </submittedName>
</protein>
<dbReference type="EMBL" id="JACAZI010000006">
    <property type="protein sequence ID" value="KAF7358025.1"/>
    <property type="molecule type" value="Genomic_DNA"/>
</dbReference>
<evidence type="ECO:0000313" key="5">
    <source>
        <dbReference type="EMBL" id="KAF7358025.1"/>
    </source>
</evidence>